<dbReference type="Pfam" id="PF00646">
    <property type="entry name" value="F-box"/>
    <property type="match status" value="1"/>
</dbReference>
<dbReference type="OrthoDB" id="2322499at2759"/>
<dbReference type="EMBL" id="KQ474081">
    <property type="protein sequence ID" value="KPV73874.1"/>
    <property type="molecule type" value="Genomic_DNA"/>
</dbReference>
<dbReference type="PROSITE" id="PS50181">
    <property type="entry name" value="FBOX"/>
    <property type="match status" value="1"/>
</dbReference>
<feature type="compositionally biased region" description="Acidic residues" evidence="1">
    <location>
        <begin position="55"/>
        <end position="80"/>
    </location>
</feature>
<feature type="compositionally biased region" description="Basic and acidic residues" evidence="1">
    <location>
        <begin position="82"/>
        <end position="93"/>
    </location>
</feature>
<evidence type="ECO:0000256" key="1">
    <source>
        <dbReference type="SAM" id="MobiDB-lite"/>
    </source>
</evidence>
<feature type="compositionally biased region" description="Basic residues" evidence="1">
    <location>
        <begin position="97"/>
        <end position="107"/>
    </location>
</feature>
<dbReference type="Gene3D" id="1.20.1280.50">
    <property type="match status" value="1"/>
</dbReference>
<dbReference type="SUPFAM" id="SSF81383">
    <property type="entry name" value="F-box domain"/>
    <property type="match status" value="1"/>
</dbReference>
<accession>A0A0P9EWX9</accession>
<dbReference type="InterPro" id="IPR036047">
    <property type="entry name" value="F-box-like_dom_sf"/>
</dbReference>
<feature type="compositionally biased region" description="Basic residues" evidence="1">
    <location>
        <begin position="35"/>
        <end position="44"/>
    </location>
</feature>
<evidence type="ECO:0000313" key="4">
    <source>
        <dbReference type="Proteomes" id="UP000053890"/>
    </source>
</evidence>
<protein>
    <recommendedName>
        <fullName evidence="2">F-box domain-containing protein</fullName>
    </recommendedName>
</protein>
<organism evidence="3 4">
    <name type="scientific">Rhodotorula graminis (strain WP1)</name>
    <dbReference type="NCBI Taxonomy" id="578459"/>
    <lineage>
        <taxon>Eukaryota</taxon>
        <taxon>Fungi</taxon>
        <taxon>Dikarya</taxon>
        <taxon>Basidiomycota</taxon>
        <taxon>Pucciniomycotina</taxon>
        <taxon>Microbotryomycetes</taxon>
        <taxon>Sporidiobolales</taxon>
        <taxon>Sporidiobolaceae</taxon>
        <taxon>Rhodotorula</taxon>
    </lineage>
</organism>
<keyword evidence="4" id="KW-1185">Reference proteome</keyword>
<dbReference type="RefSeq" id="XP_018269923.1">
    <property type="nucleotide sequence ID" value="XM_018414553.1"/>
</dbReference>
<evidence type="ECO:0000259" key="2">
    <source>
        <dbReference type="PROSITE" id="PS50181"/>
    </source>
</evidence>
<dbReference type="OMA" id="EINEWRV"/>
<name>A0A0P9EWX9_RHOGW</name>
<feature type="region of interest" description="Disordered" evidence="1">
    <location>
        <begin position="28"/>
        <end position="123"/>
    </location>
</feature>
<proteinExistence type="predicted"/>
<reference evidence="3 4" key="1">
    <citation type="journal article" date="2015" name="Front. Microbiol.">
        <title>Genome sequence of the plant growth promoting endophytic yeast Rhodotorula graminis WP1.</title>
        <authorList>
            <person name="Firrincieli A."/>
            <person name="Otillar R."/>
            <person name="Salamov A."/>
            <person name="Schmutz J."/>
            <person name="Khan Z."/>
            <person name="Redman R.S."/>
            <person name="Fleck N.D."/>
            <person name="Lindquist E."/>
            <person name="Grigoriev I.V."/>
            <person name="Doty S.L."/>
        </authorList>
    </citation>
    <scope>NUCLEOTIDE SEQUENCE [LARGE SCALE GENOMIC DNA]</scope>
    <source>
        <strain evidence="3 4">WP1</strain>
    </source>
</reference>
<feature type="region of interest" description="Disordered" evidence="1">
    <location>
        <begin position="307"/>
        <end position="332"/>
    </location>
</feature>
<gene>
    <name evidence="3" type="ORF">RHOBADRAFT_45166</name>
</gene>
<feature type="compositionally biased region" description="Basic and acidic residues" evidence="1">
    <location>
        <begin position="45"/>
        <end position="54"/>
    </location>
</feature>
<dbReference type="Proteomes" id="UP000053890">
    <property type="component" value="Unassembled WGS sequence"/>
</dbReference>
<sequence>MPRRRHARVSYTTPVQFLALEAAYQRDGREARGAAKNKHHKSHRRDSGHGRSVDSDDSDDEDDQLASSSDDDGNSAESDSDLLSRADELDRAVLKPAKAHKRSKKRELKSGGGGHKAKAHKHKHDLLKSLPQNLLVNILAHLPLGALLAVAQLSRHYRNTVMLDQMDDIWAAAREADGLPDLEQGGWDWFEFGYAGLAHGKHCVLCGKPSQRWPDAFLRMRLCKPCRSENIVRLDHLDDIDSDLHGAVKDCVIQTRQSLDDLHQVRSKLRHGFLPDLESESTILWRFQDKDDAADEAYYADKFAARSPKSGSRAGAGHKGGGQGTYDELPRRGEGEWGERVTAYVKKRRGACARIEQEGEALFVALGKLYAREATQHGHEEDGTSIARREALEERVLALSDEEKWSKDDFCSVWLSDKVVNRGLDTVDDAEWKALKPKVLKVLAASRKKRLAAAKAEAQALRRQALVPVYQSFRNRQPSAEAIVLTPLFADFLLFPSVRALWQPHDAVIDQHAIDAAQEGMDEDLNEWRTTLRLHVVQLVLSNTLDLPDDEELDSDADAYDQYDDEFLKLLTSSVMCAVDDCRHPAIGRKGTPNFVPVRPTFFGSLWDVLFHQHEAHDYLLPSSHDLGHADGEPHFRIALPLEVSNAVVAMCDAAGLDDEVAEPDDLDEVLDVEGGWVQWSNMPGGGHGRKEQDFRSVLCSIYRSAVKAQHARPPRSIGIPAIALVPGRDE</sequence>
<evidence type="ECO:0000313" key="3">
    <source>
        <dbReference type="EMBL" id="KPV73874.1"/>
    </source>
</evidence>
<feature type="domain" description="F-box" evidence="2">
    <location>
        <begin position="124"/>
        <end position="173"/>
    </location>
</feature>
<dbReference type="GeneID" id="28975001"/>
<dbReference type="InterPro" id="IPR001810">
    <property type="entry name" value="F-box_dom"/>
</dbReference>
<dbReference type="AlphaFoldDB" id="A0A0P9EWX9"/>